<organism evidence="1 2">
    <name type="scientific">Gordonia hankookensis</name>
    <dbReference type="NCBI Taxonomy" id="589403"/>
    <lineage>
        <taxon>Bacteria</taxon>
        <taxon>Bacillati</taxon>
        <taxon>Actinomycetota</taxon>
        <taxon>Actinomycetes</taxon>
        <taxon>Mycobacteriales</taxon>
        <taxon>Gordoniaceae</taxon>
        <taxon>Gordonia</taxon>
    </lineage>
</organism>
<reference evidence="1 2" key="1">
    <citation type="submission" date="2020-09" db="EMBL/GenBank/DDBJ databases">
        <title>Novel species in genus Gordonia.</title>
        <authorList>
            <person name="Zhang G."/>
        </authorList>
    </citation>
    <scope>NUCLEOTIDE SEQUENCE [LARGE SCALE GENOMIC DNA]</scope>
    <source>
        <strain evidence="1 2">ON-33</strain>
    </source>
</reference>
<comment type="caution">
    <text evidence="1">The sequence shown here is derived from an EMBL/GenBank/DDBJ whole genome shotgun (WGS) entry which is preliminary data.</text>
</comment>
<evidence type="ECO:0000313" key="2">
    <source>
        <dbReference type="Proteomes" id="UP000602395"/>
    </source>
</evidence>
<gene>
    <name evidence="1" type="ORF">IDF66_18715</name>
</gene>
<evidence type="ECO:0000313" key="1">
    <source>
        <dbReference type="EMBL" id="MBD1321615.1"/>
    </source>
</evidence>
<sequence>MRNRPTWTEARPVASGEVATGRHAEVEAASAAGSALPVGTVITNSGRVSATRFPGQAPTTPPFTREELIGLDDALKSASEKALVRFSVYIGELGADAVADARAVLLRAPEPANGALIAVSPNAHEVVVVSGVAVADRVNDRVAQLGVTAAVTSFRQGDLIDGLIAALRVMSTAAAVS</sequence>
<dbReference type="InterPro" id="IPR033437">
    <property type="entry name" value="DUF5130"/>
</dbReference>
<proteinExistence type="predicted"/>
<keyword evidence="2" id="KW-1185">Reference proteome</keyword>
<dbReference type="Gene3D" id="3.10.310.50">
    <property type="match status" value="1"/>
</dbReference>
<protein>
    <submittedName>
        <fullName evidence="1">DUF5130 family protein</fullName>
    </submittedName>
</protein>
<accession>A0ABR7WG01</accession>
<dbReference type="Pfam" id="PF17174">
    <property type="entry name" value="DUF5130"/>
    <property type="match status" value="1"/>
</dbReference>
<dbReference type="EMBL" id="JACWMS010000004">
    <property type="protein sequence ID" value="MBD1321615.1"/>
    <property type="molecule type" value="Genomic_DNA"/>
</dbReference>
<name>A0ABR7WG01_9ACTN</name>
<dbReference type="Proteomes" id="UP000602395">
    <property type="component" value="Unassembled WGS sequence"/>
</dbReference>